<evidence type="ECO:0000256" key="2">
    <source>
        <dbReference type="ARBA" id="ARBA00022692"/>
    </source>
</evidence>
<feature type="transmembrane region" description="Helical" evidence="5">
    <location>
        <begin position="356"/>
        <end position="376"/>
    </location>
</feature>
<dbReference type="GO" id="GO:0015297">
    <property type="term" value="F:antiporter activity"/>
    <property type="evidence" value="ECO:0007669"/>
    <property type="project" value="InterPro"/>
</dbReference>
<feature type="transmembrane region" description="Helical" evidence="5">
    <location>
        <begin position="236"/>
        <end position="253"/>
    </location>
</feature>
<dbReference type="AlphaFoldDB" id="A0A968GFN5"/>
<dbReference type="Proteomes" id="UP000778951">
    <property type="component" value="Unassembled WGS sequence"/>
</dbReference>
<feature type="transmembrane region" description="Helical" evidence="5">
    <location>
        <begin position="159"/>
        <end position="180"/>
    </location>
</feature>
<dbReference type="RefSeq" id="WP_167695523.1">
    <property type="nucleotide sequence ID" value="NZ_CP118181.1"/>
</dbReference>
<sequence length="385" mass="41556">MLLFSLGGIFLIGAIALLLSQKFKLPAVLVLLVSGILIAQLLPNLLPNELLQISPALRKFALLIILLRVGLDLELRDLKALGATTLKLTLLPALFEIGAYLFLAHHFLGLSLLESALLGTVIAAVSPAIIVPHMLRLIHNNKKSNLAKLIMSAASLDDIFVIILFSALLTIALGQSLSLLAIGSTLLLSILFALLIGYGLATILNILYKRYAKIRTQSLLIIIAIALLLGSLEELIRLPFSGLIAVIFFAIQLDHAIKIAVKQPFATLWQFAQIWLFVLVGAQLNLNMLNQQLAPMLFVIILALGVRIIGVFVALIRSKFSAKEKLFCAISYLPKATVQASIGALALEAGLASGELILTMAILAILLTAPLGAMFMEWGEKKLLS</sequence>
<proteinExistence type="predicted"/>
<feature type="transmembrane region" description="Helical" evidence="5">
    <location>
        <begin position="265"/>
        <end position="284"/>
    </location>
</feature>
<feature type="transmembrane region" description="Helical" evidence="5">
    <location>
        <begin position="116"/>
        <end position="138"/>
    </location>
</feature>
<comment type="subcellular location">
    <subcellularLocation>
        <location evidence="1">Membrane</location>
        <topology evidence="1">Multi-pass membrane protein</topology>
    </subcellularLocation>
</comment>
<feature type="transmembrane region" description="Helical" evidence="5">
    <location>
        <begin position="186"/>
        <end position="207"/>
    </location>
</feature>
<gene>
    <name evidence="7" type="ORF">HCT48_04290</name>
</gene>
<feature type="transmembrane region" description="Helical" evidence="5">
    <location>
        <begin position="88"/>
        <end position="110"/>
    </location>
</feature>
<evidence type="ECO:0000313" key="7">
    <source>
        <dbReference type="EMBL" id="NIZ69432.1"/>
    </source>
</evidence>
<protein>
    <submittedName>
        <fullName evidence="7">Sodium:proton antiporter</fullName>
    </submittedName>
</protein>
<feature type="transmembrane region" description="Helical" evidence="5">
    <location>
        <begin position="296"/>
        <end position="316"/>
    </location>
</feature>
<keyword evidence="2 5" id="KW-0812">Transmembrane</keyword>
<dbReference type="PANTHER" id="PTHR31102:SF1">
    <property type="entry name" value="CATION_H+ EXCHANGER DOMAIN-CONTAINING PROTEIN"/>
    <property type="match status" value="1"/>
</dbReference>
<dbReference type="Gene3D" id="1.20.1530.20">
    <property type="match status" value="1"/>
</dbReference>
<organism evidence="7 8">
    <name type="scientific">Entomospira culicis</name>
    <dbReference type="NCBI Taxonomy" id="2719989"/>
    <lineage>
        <taxon>Bacteria</taxon>
        <taxon>Pseudomonadati</taxon>
        <taxon>Spirochaetota</taxon>
        <taxon>Spirochaetia</taxon>
        <taxon>Spirochaetales</taxon>
        <taxon>Spirochaetaceae</taxon>
        <taxon>Entomospira</taxon>
    </lineage>
</organism>
<reference evidence="7" key="1">
    <citation type="submission" date="2020-03" db="EMBL/GenBank/DDBJ databases">
        <title>Spirochaetal bacteria isolated from arthropods constitute a novel genus Entomospira genus novum within the order Spirochaetales.</title>
        <authorList>
            <person name="Grana-Miraglia L."/>
            <person name="Sikutova S."/>
            <person name="Fingerle V."/>
            <person name="Sing A."/>
            <person name="Castillo-Ramirez S."/>
            <person name="Margos G."/>
            <person name="Rudolf I."/>
        </authorList>
    </citation>
    <scope>NUCLEOTIDE SEQUENCE</scope>
    <source>
        <strain evidence="7">BR149</strain>
    </source>
</reference>
<dbReference type="InterPro" id="IPR051843">
    <property type="entry name" value="CPA1_transporter"/>
</dbReference>
<dbReference type="GO" id="GO:0016020">
    <property type="term" value="C:membrane"/>
    <property type="evidence" value="ECO:0007669"/>
    <property type="project" value="UniProtKB-SubCell"/>
</dbReference>
<evidence type="ECO:0000256" key="3">
    <source>
        <dbReference type="ARBA" id="ARBA00022989"/>
    </source>
</evidence>
<dbReference type="GO" id="GO:1902600">
    <property type="term" value="P:proton transmembrane transport"/>
    <property type="evidence" value="ECO:0007669"/>
    <property type="project" value="InterPro"/>
</dbReference>
<name>A0A968GFN5_9SPIO</name>
<dbReference type="InterPro" id="IPR006153">
    <property type="entry name" value="Cation/H_exchanger_TM"/>
</dbReference>
<accession>A0A968GFN5</accession>
<evidence type="ECO:0000256" key="1">
    <source>
        <dbReference type="ARBA" id="ARBA00004141"/>
    </source>
</evidence>
<evidence type="ECO:0000256" key="4">
    <source>
        <dbReference type="ARBA" id="ARBA00023136"/>
    </source>
</evidence>
<feature type="transmembrane region" description="Helical" evidence="5">
    <location>
        <begin position="26"/>
        <end position="46"/>
    </location>
</feature>
<keyword evidence="4 5" id="KW-0472">Membrane</keyword>
<comment type="caution">
    <text evidence="7">The sequence shown here is derived from an EMBL/GenBank/DDBJ whole genome shotgun (WGS) entry which is preliminary data.</text>
</comment>
<feature type="domain" description="Cation/H+ exchanger transmembrane" evidence="6">
    <location>
        <begin position="14"/>
        <end position="372"/>
    </location>
</feature>
<dbReference type="EMBL" id="JAATLM010000001">
    <property type="protein sequence ID" value="NIZ69432.1"/>
    <property type="molecule type" value="Genomic_DNA"/>
</dbReference>
<dbReference type="Pfam" id="PF00999">
    <property type="entry name" value="Na_H_Exchanger"/>
    <property type="match status" value="1"/>
</dbReference>
<evidence type="ECO:0000313" key="8">
    <source>
        <dbReference type="Proteomes" id="UP000778951"/>
    </source>
</evidence>
<evidence type="ECO:0000256" key="5">
    <source>
        <dbReference type="SAM" id="Phobius"/>
    </source>
</evidence>
<keyword evidence="8" id="KW-1185">Reference proteome</keyword>
<evidence type="ECO:0000259" key="6">
    <source>
        <dbReference type="Pfam" id="PF00999"/>
    </source>
</evidence>
<dbReference type="InterPro" id="IPR038770">
    <property type="entry name" value="Na+/solute_symporter_sf"/>
</dbReference>
<keyword evidence="3 5" id="KW-1133">Transmembrane helix</keyword>
<dbReference type="PANTHER" id="PTHR31102">
    <property type="match status" value="1"/>
</dbReference>